<dbReference type="NCBIfam" id="TIGR02396">
    <property type="entry name" value="diverge_rpsU"/>
    <property type="match status" value="1"/>
</dbReference>
<sequence length="232" mass="25917">MSQPDKIRDDILDAALKIAPFEGWTDLTLRRAVRKVGLPEGADQLYFDTGVGSLLDHWSSRIDAQAKRQIEALDLDALKIRERVTQGVLARLEAISEDEEAGRRASSRLVLPDLAATGARQLWQAADTIWRAIGDTSTDANYYSKRVILASVIGSVLPIWLSDQSDGKTNARAFLDARIANVMSFEALKWRMKSATKDLPNPAEILGQLRYGGLDLLSRPKKGRARRRRYSR</sequence>
<keyword evidence="3" id="KW-1185">Reference proteome</keyword>
<dbReference type="AlphaFoldDB" id="A0A918NK28"/>
<dbReference type="Pfam" id="PF08511">
    <property type="entry name" value="COQ9"/>
    <property type="match status" value="1"/>
</dbReference>
<dbReference type="GO" id="GO:0008289">
    <property type="term" value="F:lipid binding"/>
    <property type="evidence" value="ECO:0007669"/>
    <property type="project" value="InterPro"/>
</dbReference>
<comment type="caution">
    <text evidence="2">The sequence shown here is derived from an EMBL/GenBank/DDBJ whole genome shotgun (WGS) entry which is preliminary data.</text>
</comment>
<dbReference type="Proteomes" id="UP000600865">
    <property type="component" value="Unassembled WGS sequence"/>
</dbReference>
<accession>A0A918NK28</accession>
<dbReference type="GO" id="GO:0006744">
    <property type="term" value="P:ubiquinone biosynthetic process"/>
    <property type="evidence" value="ECO:0007669"/>
    <property type="project" value="InterPro"/>
</dbReference>
<protein>
    <recommendedName>
        <fullName evidence="1">COQ9 C-terminal domain-containing protein</fullName>
    </recommendedName>
</protein>
<proteinExistence type="predicted"/>
<dbReference type="EMBL" id="BMYV01000003">
    <property type="protein sequence ID" value="GGX73997.1"/>
    <property type="molecule type" value="Genomic_DNA"/>
</dbReference>
<name>A0A918NK28_9PROT</name>
<dbReference type="Gene3D" id="1.10.357.10">
    <property type="entry name" value="Tetracycline Repressor, domain 2"/>
    <property type="match status" value="1"/>
</dbReference>
<dbReference type="InterPro" id="IPR013718">
    <property type="entry name" value="COQ9_C"/>
</dbReference>
<evidence type="ECO:0000259" key="1">
    <source>
        <dbReference type="Pfam" id="PF08511"/>
    </source>
</evidence>
<feature type="domain" description="COQ9 C-terminal" evidence="1">
    <location>
        <begin position="116"/>
        <end position="186"/>
    </location>
</feature>
<organism evidence="2 3">
    <name type="scientific">Litorimonas cladophorae</name>
    <dbReference type="NCBI Taxonomy" id="1220491"/>
    <lineage>
        <taxon>Bacteria</taxon>
        <taxon>Pseudomonadati</taxon>
        <taxon>Pseudomonadota</taxon>
        <taxon>Alphaproteobacteria</taxon>
        <taxon>Maricaulales</taxon>
        <taxon>Robiginitomaculaceae</taxon>
    </lineage>
</organism>
<gene>
    <name evidence="2" type="ORF">GCM10011309_25160</name>
</gene>
<evidence type="ECO:0000313" key="3">
    <source>
        <dbReference type="Proteomes" id="UP000600865"/>
    </source>
</evidence>
<dbReference type="InterPro" id="IPR012762">
    <property type="entry name" value="Ubiq_biosynth_COQ9"/>
</dbReference>
<evidence type="ECO:0000313" key="2">
    <source>
        <dbReference type="EMBL" id="GGX73997.1"/>
    </source>
</evidence>
<reference evidence="2 3" key="1">
    <citation type="journal article" date="2014" name="Int. J. Syst. Evol. Microbiol.">
        <title>Complete genome sequence of Corynebacterium casei LMG S-19264T (=DSM 44701T), isolated from a smear-ripened cheese.</title>
        <authorList>
            <consortium name="US DOE Joint Genome Institute (JGI-PGF)"/>
            <person name="Walter F."/>
            <person name="Albersmeier A."/>
            <person name="Kalinowski J."/>
            <person name="Ruckert C."/>
        </authorList>
    </citation>
    <scope>NUCLEOTIDE SEQUENCE [LARGE SCALE GENOMIC DNA]</scope>
    <source>
        <strain evidence="2 3">KCTC 23968</strain>
    </source>
</reference>
<dbReference type="RefSeq" id="WP_189586759.1">
    <property type="nucleotide sequence ID" value="NZ_BMYV01000003.1"/>
</dbReference>